<dbReference type="EMBL" id="CAJVQA010082625">
    <property type="protein sequence ID" value="CAG8837876.1"/>
    <property type="molecule type" value="Genomic_DNA"/>
</dbReference>
<comment type="caution">
    <text evidence="1">The sequence shown here is derived from an EMBL/GenBank/DDBJ whole genome shotgun (WGS) entry which is preliminary data.</text>
</comment>
<protein>
    <submittedName>
        <fullName evidence="1">6623_t:CDS:1</fullName>
    </submittedName>
</protein>
<name>A0A9N9KJ68_9GLOM</name>
<feature type="non-terminal residue" evidence="1">
    <location>
        <position position="77"/>
    </location>
</feature>
<dbReference type="Proteomes" id="UP000789759">
    <property type="component" value="Unassembled WGS sequence"/>
</dbReference>
<feature type="non-terminal residue" evidence="1">
    <location>
        <position position="1"/>
    </location>
</feature>
<reference evidence="1" key="1">
    <citation type="submission" date="2021-06" db="EMBL/GenBank/DDBJ databases">
        <authorList>
            <person name="Kallberg Y."/>
            <person name="Tangrot J."/>
            <person name="Rosling A."/>
        </authorList>
    </citation>
    <scope>NUCLEOTIDE SEQUENCE</scope>
    <source>
        <strain evidence="1">FL966</strain>
    </source>
</reference>
<gene>
    <name evidence="1" type="ORF">CPELLU_LOCUS21632</name>
</gene>
<evidence type="ECO:0000313" key="1">
    <source>
        <dbReference type="EMBL" id="CAG8837876.1"/>
    </source>
</evidence>
<evidence type="ECO:0000313" key="2">
    <source>
        <dbReference type="Proteomes" id="UP000789759"/>
    </source>
</evidence>
<organism evidence="1 2">
    <name type="scientific">Cetraspora pellucida</name>
    <dbReference type="NCBI Taxonomy" id="1433469"/>
    <lineage>
        <taxon>Eukaryota</taxon>
        <taxon>Fungi</taxon>
        <taxon>Fungi incertae sedis</taxon>
        <taxon>Mucoromycota</taxon>
        <taxon>Glomeromycotina</taxon>
        <taxon>Glomeromycetes</taxon>
        <taxon>Diversisporales</taxon>
        <taxon>Gigasporaceae</taxon>
        <taxon>Cetraspora</taxon>
    </lineage>
</organism>
<accession>A0A9N9KJ68</accession>
<sequence length="77" mass="9238">STDNDQTYSIWADHRTNWNGQNDGHSIFIFLRKKRKNVKSTDNDQTYSIWADHRTNWNGQNDGHSIFIFLRKKRKNV</sequence>
<keyword evidence="2" id="KW-1185">Reference proteome</keyword>
<dbReference type="AlphaFoldDB" id="A0A9N9KJ68"/>
<proteinExistence type="predicted"/>